<protein>
    <submittedName>
        <fullName evidence="1">Uncharacterized protein</fullName>
    </submittedName>
</protein>
<comment type="caution">
    <text evidence="1">The sequence shown here is derived from an EMBL/GenBank/DDBJ whole genome shotgun (WGS) entry which is preliminary data.</text>
</comment>
<accession>A0A369JEB7</accession>
<dbReference type="EMBL" id="LUEZ02000113">
    <property type="protein sequence ID" value="RDB17206.1"/>
    <property type="molecule type" value="Genomic_DNA"/>
</dbReference>
<sequence>MKGVQCSLLSVVQCSTPVPLISSIWPWNISNEVKKAYYGTECEYDVRSQHRRYRCPDSALNPDLFWFMLRPRTVLVDCGEGGCAGEGGGDVHHGAHSRRMRSVMFPVHIVFPMEPTPIRFELAPIPIVRRSPGSCSHFATDGYCGEMEFVGSRGECVLVSNPSPSPTPTPVPILLQNGSGPNRCTITRQPSTTTTLFFCCLLA</sequence>
<dbReference type="Proteomes" id="UP000076154">
    <property type="component" value="Unassembled WGS sequence"/>
</dbReference>
<reference evidence="1" key="1">
    <citation type="submission" date="2018-04" db="EMBL/GenBank/DDBJ databases">
        <title>Whole genome sequencing of Hypsizygus marmoreus.</title>
        <authorList>
            <person name="Choi I.-G."/>
            <person name="Min B."/>
            <person name="Kim J.-G."/>
            <person name="Kim S."/>
            <person name="Oh Y.-L."/>
            <person name="Kong W.-S."/>
            <person name="Park H."/>
            <person name="Jeong J."/>
            <person name="Song E.-S."/>
        </authorList>
    </citation>
    <scope>NUCLEOTIDE SEQUENCE [LARGE SCALE GENOMIC DNA]</scope>
    <source>
        <strain evidence="1">51987-8</strain>
    </source>
</reference>
<name>A0A369JEB7_HYPMA</name>
<evidence type="ECO:0000313" key="2">
    <source>
        <dbReference type="Proteomes" id="UP000076154"/>
    </source>
</evidence>
<proteinExistence type="predicted"/>
<gene>
    <name evidence="1" type="ORF">Hypma_002000</name>
</gene>
<organism evidence="1 2">
    <name type="scientific">Hypsizygus marmoreus</name>
    <name type="common">White beech mushroom</name>
    <name type="synonym">Agaricus marmoreus</name>
    <dbReference type="NCBI Taxonomy" id="39966"/>
    <lineage>
        <taxon>Eukaryota</taxon>
        <taxon>Fungi</taxon>
        <taxon>Dikarya</taxon>
        <taxon>Basidiomycota</taxon>
        <taxon>Agaricomycotina</taxon>
        <taxon>Agaricomycetes</taxon>
        <taxon>Agaricomycetidae</taxon>
        <taxon>Agaricales</taxon>
        <taxon>Tricholomatineae</taxon>
        <taxon>Lyophyllaceae</taxon>
        <taxon>Hypsizygus</taxon>
    </lineage>
</organism>
<evidence type="ECO:0000313" key="1">
    <source>
        <dbReference type="EMBL" id="RDB17206.1"/>
    </source>
</evidence>
<dbReference type="InParanoid" id="A0A369JEB7"/>
<dbReference type="AlphaFoldDB" id="A0A369JEB7"/>
<keyword evidence="2" id="KW-1185">Reference proteome</keyword>